<keyword evidence="3" id="KW-1185">Reference proteome</keyword>
<feature type="compositionally biased region" description="Acidic residues" evidence="1">
    <location>
        <begin position="334"/>
        <end position="343"/>
    </location>
</feature>
<reference evidence="2" key="1">
    <citation type="journal article" date="2020" name="Stud. Mycol.">
        <title>101 Dothideomycetes genomes: a test case for predicting lifestyles and emergence of pathogens.</title>
        <authorList>
            <person name="Haridas S."/>
            <person name="Albert R."/>
            <person name="Binder M."/>
            <person name="Bloem J."/>
            <person name="Labutti K."/>
            <person name="Salamov A."/>
            <person name="Andreopoulos B."/>
            <person name="Baker S."/>
            <person name="Barry K."/>
            <person name="Bills G."/>
            <person name="Bluhm B."/>
            <person name="Cannon C."/>
            <person name="Castanera R."/>
            <person name="Culley D."/>
            <person name="Daum C."/>
            <person name="Ezra D."/>
            <person name="Gonzalez J."/>
            <person name="Henrissat B."/>
            <person name="Kuo A."/>
            <person name="Liang C."/>
            <person name="Lipzen A."/>
            <person name="Lutzoni F."/>
            <person name="Magnuson J."/>
            <person name="Mondo S."/>
            <person name="Nolan M."/>
            <person name="Ohm R."/>
            <person name="Pangilinan J."/>
            <person name="Park H.-J."/>
            <person name="Ramirez L."/>
            <person name="Alfaro M."/>
            <person name="Sun H."/>
            <person name="Tritt A."/>
            <person name="Yoshinaga Y."/>
            <person name="Zwiers L.-H."/>
            <person name="Turgeon B."/>
            <person name="Goodwin S."/>
            <person name="Spatafora J."/>
            <person name="Crous P."/>
            <person name="Grigoriev I."/>
        </authorList>
    </citation>
    <scope>NUCLEOTIDE SEQUENCE</scope>
    <source>
        <strain evidence="2">CBS 122367</strain>
    </source>
</reference>
<proteinExistence type="predicted"/>
<dbReference type="EMBL" id="MU005592">
    <property type="protein sequence ID" value="KAF2681314.1"/>
    <property type="molecule type" value="Genomic_DNA"/>
</dbReference>
<accession>A0A6G1IST9</accession>
<feature type="compositionally biased region" description="Polar residues" evidence="1">
    <location>
        <begin position="288"/>
        <end position="301"/>
    </location>
</feature>
<dbReference type="Proteomes" id="UP000799291">
    <property type="component" value="Unassembled WGS sequence"/>
</dbReference>
<evidence type="ECO:0000313" key="3">
    <source>
        <dbReference type="Proteomes" id="UP000799291"/>
    </source>
</evidence>
<feature type="compositionally biased region" description="Polar residues" evidence="1">
    <location>
        <begin position="222"/>
        <end position="235"/>
    </location>
</feature>
<gene>
    <name evidence="2" type="ORF">K458DRAFT_392103</name>
</gene>
<feature type="compositionally biased region" description="Basic and acidic residues" evidence="1">
    <location>
        <begin position="351"/>
        <end position="365"/>
    </location>
</feature>
<sequence length="365" mass="40146">MAELNEFLRQATRLRDRMEEYAERASTALHMQDRPPRYSQALRDLETRQQSTPPRMYHTSHIPVPVATVGTQRRSDTGALFSASTTRRPENGNETIPVVRTEGDHTQRDTNRPAPATITQEETTSHVACRTSIPLPQEALILTDSEVSEITTQLYQIFFDTHPDMPIQQARYYARSLRNAMLPHIQSSSTLQRPVTELVSGPSSRSEPMGGPNSLNARPATDTFSEHSSVNGQVNGTESVPLYALADFSLDSVENPALSDSSRAKLIRLPPDFHQLLANRINGTTRSLSQSAHVNGTDTPASQFSSSGSSEATLVNSPSGDELPVINHIVPLLCEDESDEETPVVEIRTSSGEHSDGEAPTRETH</sequence>
<organism evidence="2 3">
    <name type="scientific">Lentithecium fluviatile CBS 122367</name>
    <dbReference type="NCBI Taxonomy" id="1168545"/>
    <lineage>
        <taxon>Eukaryota</taxon>
        <taxon>Fungi</taxon>
        <taxon>Dikarya</taxon>
        <taxon>Ascomycota</taxon>
        <taxon>Pezizomycotina</taxon>
        <taxon>Dothideomycetes</taxon>
        <taxon>Pleosporomycetidae</taxon>
        <taxon>Pleosporales</taxon>
        <taxon>Massarineae</taxon>
        <taxon>Lentitheciaceae</taxon>
        <taxon>Lentithecium</taxon>
    </lineage>
</organism>
<feature type="region of interest" description="Disordered" evidence="1">
    <location>
        <begin position="83"/>
        <end position="127"/>
    </location>
</feature>
<dbReference type="AlphaFoldDB" id="A0A6G1IST9"/>
<name>A0A6G1IST9_9PLEO</name>
<protein>
    <submittedName>
        <fullName evidence="2">Uncharacterized protein</fullName>
    </submittedName>
</protein>
<evidence type="ECO:0000313" key="2">
    <source>
        <dbReference type="EMBL" id="KAF2681314.1"/>
    </source>
</evidence>
<feature type="region of interest" description="Disordered" evidence="1">
    <location>
        <begin position="189"/>
        <end position="235"/>
    </location>
</feature>
<feature type="region of interest" description="Disordered" evidence="1">
    <location>
        <begin position="334"/>
        <end position="365"/>
    </location>
</feature>
<evidence type="ECO:0000256" key="1">
    <source>
        <dbReference type="SAM" id="MobiDB-lite"/>
    </source>
</evidence>
<feature type="compositionally biased region" description="Basic and acidic residues" evidence="1">
    <location>
        <begin position="101"/>
        <end position="111"/>
    </location>
</feature>
<feature type="region of interest" description="Disordered" evidence="1">
    <location>
        <begin position="288"/>
        <end position="319"/>
    </location>
</feature>
<feature type="compositionally biased region" description="Polar residues" evidence="1">
    <location>
        <begin position="117"/>
        <end position="126"/>
    </location>
</feature>